<keyword evidence="5" id="KW-1185">Reference proteome</keyword>
<dbReference type="SUPFAM" id="SSF46689">
    <property type="entry name" value="Homeodomain-like"/>
    <property type="match status" value="1"/>
</dbReference>
<evidence type="ECO:0000256" key="1">
    <source>
        <dbReference type="ARBA" id="ARBA00023125"/>
    </source>
</evidence>
<name>A0A1L3GKG9_9BACT</name>
<organism evidence="4 5">
    <name type="scientific">Syntrophotalea acetylenivorans</name>
    <dbReference type="NCBI Taxonomy" id="1842532"/>
    <lineage>
        <taxon>Bacteria</taxon>
        <taxon>Pseudomonadati</taxon>
        <taxon>Thermodesulfobacteriota</taxon>
        <taxon>Desulfuromonadia</taxon>
        <taxon>Desulfuromonadales</taxon>
        <taxon>Syntrophotaleaceae</taxon>
        <taxon>Syntrophotalea</taxon>
    </lineage>
</organism>
<dbReference type="InterPro" id="IPR009057">
    <property type="entry name" value="Homeodomain-like_sf"/>
</dbReference>
<dbReference type="Pfam" id="PF00440">
    <property type="entry name" value="TetR_N"/>
    <property type="match status" value="1"/>
</dbReference>
<dbReference type="OrthoDB" id="5394806at2"/>
<accession>A0A1L3GKG9</accession>
<evidence type="ECO:0000313" key="4">
    <source>
        <dbReference type="EMBL" id="APG26401.1"/>
    </source>
</evidence>
<dbReference type="KEGG" id="pef:A7E78_00070"/>
<dbReference type="GO" id="GO:0003677">
    <property type="term" value="F:DNA binding"/>
    <property type="evidence" value="ECO:0007669"/>
    <property type="project" value="UniProtKB-UniRule"/>
</dbReference>
<dbReference type="PROSITE" id="PS50977">
    <property type="entry name" value="HTH_TETR_2"/>
    <property type="match status" value="1"/>
</dbReference>
<keyword evidence="1 2" id="KW-0238">DNA-binding</keyword>
<proteinExistence type="predicted"/>
<sequence length="71" mass="7993">MISDADIFFPHEADTLPSETKKKVRLLEAAQSLFFRQGFQSTTLADISRESGISLGNLYTTIRQRKNSLAM</sequence>
<evidence type="ECO:0000259" key="3">
    <source>
        <dbReference type="PROSITE" id="PS50977"/>
    </source>
</evidence>
<evidence type="ECO:0000256" key="2">
    <source>
        <dbReference type="PROSITE-ProRule" id="PRU00335"/>
    </source>
</evidence>
<feature type="domain" description="HTH tetR-type" evidence="3">
    <location>
        <begin position="20"/>
        <end position="71"/>
    </location>
</feature>
<dbReference type="Gene3D" id="1.10.10.60">
    <property type="entry name" value="Homeodomain-like"/>
    <property type="match status" value="1"/>
</dbReference>
<protein>
    <recommendedName>
        <fullName evidence="3">HTH tetR-type domain-containing protein</fullName>
    </recommendedName>
</protein>
<evidence type="ECO:0000313" key="5">
    <source>
        <dbReference type="Proteomes" id="UP000182517"/>
    </source>
</evidence>
<dbReference type="STRING" id="1842532.A7E78_00070"/>
<reference evidence="4 5" key="1">
    <citation type="journal article" date="2017" name="Genome Announc.">
        <title>Complete Genome Sequences of Two Acetylene-Fermenting Pelobacter acetylenicus Strains.</title>
        <authorList>
            <person name="Sutton J.M."/>
            <person name="Baesman S.M."/>
            <person name="Fierst J.L."/>
            <person name="Poret-Peterson A.T."/>
            <person name="Oremland R.S."/>
            <person name="Dunlap D.S."/>
            <person name="Akob D.M."/>
        </authorList>
    </citation>
    <scope>NUCLEOTIDE SEQUENCE [LARGE SCALE GENOMIC DNA]</scope>
    <source>
        <strain evidence="4 5">SFB93</strain>
    </source>
</reference>
<dbReference type="AlphaFoldDB" id="A0A1L3GKG9"/>
<feature type="DNA-binding region" description="H-T-H motif" evidence="2">
    <location>
        <begin position="43"/>
        <end position="62"/>
    </location>
</feature>
<dbReference type="Proteomes" id="UP000182517">
    <property type="component" value="Chromosome"/>
</dbReference>
<dbReference type="RefSeq" id="WP_072282361.1">
    <property type="nucleotide sequence ID" value="NZ_CP015519.1"/>
</dbReference>
<dbReference type="EMBL" id="CP015519">
    <property type="protein sequence ID" value="APG26401.1"/>
    <property type="molecule type" value="Genomic_DNA"/>
</dbReference>
<dbReference type="InterPro" id="IPR001647">
    <property type="entry name" value="HTH_TetR"/>
</dbReference>
<gene>
    <name evidence="4" type="ORF">A7E78_00070</name>
</gene>